<proteinExistence type="predicted"/>
<protein>
    <recommendedName>
        <fullName evidence="3">Transcription factor domain-containing protein</fullName>
    </recommendedName>
</protein>
<evidence type="ECO:0000313" key="1">
    <source>
        <dbReference type="EMBL" id="TGJ80930.1"/>
    </source>
</evidence>
<gene>
    <name evidence="1" type="ORF">E0Z10_g7841</name>
</gene>
<dbReference type="PANTHER" id="PTHR47784">
    <property type="entry name" value="STEROL UPTAKE CONTROL PROTEIN 2"/>
    <property type="match status" value="1"/>
</dbReference>
<name>A0A4Z0YPM2_9PEZI</name>
<dbReference type="Proteomes" id="UP000297716">
    <property type="component" value="Unassembled WGS sequence"/>
</dbReference>
<dbReference type="InterPro" id="IPR053157">
    <property type="entry name" value="Sterol_Uptake_Regulator"/>
</dbReference>
<dbReference type="EMBL" id="SKBN01000194">
    <property type="protein sequence ID" value="TGJ80930.1"/>
    <property type="molecule type" value="Genomic_DNA"/>
</dbReference>
<comment type="caution">
    <text evidence="1">The sequence shown here is derived from an EMBL/GenBank/DDBJ whole genome shotgun (WGS) entry which is preliminary data.</text>
</comment>
<evidence type="ECO:0000313" key="2">
    <source>
        <dbReference type="Proteomes" id="UP000297716"/>
    </source>
</evidence>
<dbReference type="PANTHER" id="PTHR47784:SF4">
    <property type="entry name" value="ZN(II)2CYS6 TRANSCRIPTION FACTOR (EUROFUNG)"/>
    <property type="match status" value="1"/>
</dbReference>
<keyword evidence="2" id="KW-1185">Reference proteome</keyword>
<organism evidence="1 2">
    <name type="scientific">Xylaria hypoxylon</name>
    <dbReference type="NCBI Taxonomy" id="37992"/>
    <lineage>
        <taxon>Eukaryota</taxon>
        <taxon>Fungi</taxon>
        <taxon>Dikarya</taxon>
        <taxon>Ascomycota</taxon>
        <taxon>Pezizomycotina</taxon>
        <taxon>Sordariomycetes</taxon>
        <taxon>Xylariomycetidae</taxon>
        <taxon>Xylariales</taxon>
        <taxon>Xylariaceae</taxon>
        <taxon>Xylaria</taxon>
    </lineage>
</organism>
<sequence length="323" mass="36087">MYGHITKLLHNFKTGVLDGGIYDVATAEAYMGMTIREAVQAPYLMDQILALSAANMSVKRPHQRQFYQAEAAHLQTRGLVLFNAAQALEATDNALAGFVFSILLSQQVLFDALLIRTDFPVLLEKLIAAFRICGGVRIMGGKSWPFIMAQYQQQAGINLPDVFLPNPGVETVFTMKLAQLGTFLANASLDPSTLSICNAALTCLRHLSFTSKSYEYSAFQTTRLLHWAVAVRPEFIKLLEERRPEALIIVAYYALLIHDTRDYWLSGDAGAFIIRSITKFLGNYWAEWLAWPNEVLDSANSSDRASSLAPINIRMRCRVDELP</sequence>
<dbReference type="GO" id="GO:0001228">
    <property type="term" value="F:DNA-binding transcription activator activity, RNA polymerase II-specific"/>
    <property type="evidence" value="ECO:0007669"/>
    <property type="project" value="TreeGrafter"/>
</dbReference>
<dbReference type="AlphaFoldDB" id="A0A4Z0YPM2"/>
<evidence type="ECO:0008006" key="3">
    <source>
        <dbReference type="Google" id="ProtNLM"/>
    </source>
</evidence>
<dbReference type="STRING" id="37992.A0A4Z0YPM2"/>
<dbReference type="OrthoDB" id="4937900at2759"/>
<accession>A0A4Z0YPM2</accession>
<reference evidence="1 2" key="1">
    <citation type="submission" date="2019-03" db="EMBL/GenBank/DDBJ databases">
        <title>Draft genome sequence of Xylaria hypoxylon DSM 108379, a ubiquitous saprotrophic-parasitic fungi on hardwood.</title>
        <authorList>
            <person name="Buettner E."/>
            <person name="Leonhardt S."/>
            <person name="Gebauer A.M."/>
            <person name="Liers C."/>
            <person name="Hofrichter M."/>
            <person name="Kellner H."/>
        </authorList>
    </citation>
    <scope>NUCLEOTIDE SEQUENCE [LARGE SCALE GENOMIC DNA]</scope>
    <source>
        <strain evidence="1 2">DSM 108379</strain>
    </source>
</reference>